<accession>A0A5M3W559</accession>
<dbReference type="SUPFAM" id="SSF54211">
    <property type="entry name" value="Ribosomal protein S5 domain 2-like"/>
    <property type="match status" value="1"/>
</dbReference>
<dbReference type="PANTHER" id="PTHR16301">
    <property type="entry name" value="IMPACT-RELATED"/>
    <property type="match status" value="1"/>
</dbReference>
<feature type="domain" description="UPF0029" evidence="3">
    <location>
        <begin position="134"/>
        <end position="189"/>
    </location>
</feature>
<proteinExistence type="inferred from homology"/>
<dbReference type="EMBL" id="BLAD01000052">
    <property type="protein sequence ID" value="GES01678.1"/>
    <property type="molecule type" value="Genomic_DNA"/>
</dbReference>
<evidence type="ECO:0000313" key="4">
    <source>
        <dbReference type="EMBL" id="GES01678.1"/>
    </source>
</evidence>
<protein>
    <submittedName>
        <fullName evidence="4">YigZ family protein</fullName>
    </submittedName>
</protein>
<dbReference type="InterPro" id="IPR015269">
    <property type="entry name" value="UPF0029_Impact_C"/>
</dbReference>
<keyword evidence="5" id="KW-1185">Reference proteome</keyword>
<dbReference type="Proteomes" id="UP000334990">
    <property type="component" value="Unassembled WGS sequence"/>
</dbReference>
<dbReference type="InterPro" id="IPR036956">
    <property type="entry name" value="Impact_N_sf"/>
</dbReference>
<evidence type="ECO:0000313" key="5">
    <source>
        <dbReference type="Proteomes" id="UP000334990"/>
    </source>
</evidence>
<dbReference type="InterPro" id="IPR035647">
    <property type="entry name" value="EFG_III/V"/>
</dbReference>
<comment type="caution">
    <text evidence="4">The sequence shown here is derived from an EMBL/GenBank/DDBJ whole genome shotgun (WGS) entry which is preliminary data.</text>
</comment>
<reference evidence="4 5" key="1">
    <citation type="submission" date="2019-10" db="EMBL/GenBank/DDBJ databases">
        <title>Whole genome shotgun sequence of Acrocarpospora corrugata NBRC 13972.</title>
        <authorList>
            <person name="Ichikawa N."/>
            <person name="Kimura A."/>
            <person name="Kitahashi Y."/>
            <person name="Komaki H."/>
            <person name="Oguchi A."/>
        </authorList>
    </citation>
    <scope>NUCLEOTIDE SEQUENCE [LARGE SCALE GENOMIC DNA]</scope>
    <source>
        <strain evidence="4 5">NBRC 13972</strain>
    </source>
</reference>
<gene>
    <name evidence="4" type="ORF">Acor_37420</name>
</gene>
<dbReference type="RefSeq" id="WP_155337949.1">
    <property type="nucleotide sequence ID" value="NZ_BAAABN010000074.1"/>
</dbReference>
<dbReference type="AlphaFoldDB" id="A0A5M3W559"/>
<dbReference type="InterPro" id="IPR001498">
    <property type="entry name" value="Impact_N"/>
</dbReference>
<evidence type="ECO:0000256" key="1">
    <source>
        <dbReference type="ARBA" id="ARBA00007665"/>
    </source>
</evidence>
<organism evidence="4 5">
    <name type="scientific">Acrocarpospora corrugata</name>
    <dbReference type="NCBI Taxonomy" id="35763"/>
    <lineage>
        <taxon>Bacteria</taxon>
        <taxon>Bacillati</taxon>
        <taxon>Actinomycetota</taxon>
        <taxon>Actinomycetes</taxon>
        <taxon>Streptosporangiales</taxon>
        <taxon>Streptosporangiaceae</taxon>
        <taxon>Acrocarpospora</taxon>
    </lineage>
</organism>
<evidence type="ECO:0000259" key="2">
    <source>
        <dbReference type="Pfam" id="PF01205"/>
    </source>
</evidence>
<comment type="similarity">
    <text evidence="1">Belongs to the IMPACT family.</text>
</comment>
<dbReference type="PANTHER" id="PTHR16301:SF20">
    <property type="entry name" value="IMPACT FAMILY MEMBER YIGZ"/>
    <property type="match status" value="1"/>
</dbReference>
<feature type="domain" description="Impact N-terminal" evidence="2">
    <location>
        <begin position="17"/>
        <end position="117"/>
    </location>
</feature>
<dbReference type="OrthoDB" id="9813771at2"/>
<dbReference type="InterPro" id="IPR020568">
    <property type="entry name" value="Ribosomal_Su5_D2-typ_SF"/>
</dbReference>
<dbReference type="InterPro" id="IPR023582">
    <property type="entry name" value="Impact"/>
</dbReference>
<name>A0A5M3W559_9ACTN</name>
<dbReference type="Gene3D" id="3.30.230.30">
    <property type="entry name" value="Impact, N-terminal domain"/>
    <property type="match status" value="1"/>
</dbReference>
<dbReference type="SUPFAM" id="SSF54980">
    <property type="entry name" value="EF-G C-terminal domain-like"/>
    <property type="match status" value="1"/>
</dbReference>
<dbReference type="Pfam" id="PF09186">
    <property type="entry name" value="DUF1949"/>
    <property type="match status" value="1"/>
</dbReference>
<dbReference type="GO" id="GO:0006446">
    <property type="term" value="P:regulation of translational initiation"/>
    <property type="evidence" value="ECO:0007669"/>
    <property type="project" value="TreeGrafter"/>
</dbReference>
<dbReference type="Pfam" id="PF01205">
    <property type="entry name" value="Impact_N"/>
    <property type="match status" value="1"/>
</dbReference>
<evidence type="ECO:0000259" key="3">
    <source>
        <dbReference type="Pfam" id="PF09186"/>
    </source>
</evidence>
<sequence length="203" mass="21143">MPYTTISEVVEHETEVRRSRFLCALAPAGSEEEARAFIAARRRRDASHNCTAYVIGTRAQRADDDGEPGGTAGTPMLDVLTRRGFADVVAVVTRYFGGVLLGAGGLVRAYGGAVGETLDRASPVRMVPARLVTVTIDHAHAGRLENDLRGSGHPPRGVAYGGQVAFEVAVAESGLPGFTDWLATATAGRAVAAPGAGLHLPAP</sequence>
<dbReference type="GO" id="GO:0005737">
    <property type="term" value="C:cytoplasm"/>
    <property type="evidence" value="ECO:0007669"/>
    <property type="project" value="TreeGrafter"/>
</dbReference>